<evidence type="ECO:0000313" key="6">
    <source>
        <dbReference type="Proteomes" id="UP000177905"/>
    </source>
</evidence>
<name>A0A1F4S5B3_UNCSA</name>
<comment type="similarity">
    <text evidence="1">Belongs to the glycosyltransferase 10 family.</text>
</comment>
<dbReference type="Pfam" id="PF00852">
    <property type="entry name" value="Glyco_transf_10"/>
    <property type="match status" value="1"/>
</dbReference>
<dbReference type="InterPro" id="IPR038577">
    <property type="entry name" value="GT10-like_C_sf"/>
</dbReference>
<dbReference type="SUPFAM" id="SSF53756">
    <property type="entry name" value="UDP-Glycosyltransferase/glycogen phosphorylase"/>
    <property type="match status" value="1"/>
</dbReference>
<evidence type="ECO:0000313" key="5">
    <source>
        <dbReference type="EMBL" id="OGC15626.1"/>
    </source>
</evidence>
<dbReference type="GO" id="GO:0008417">
    <property type="term" value="F:fucosyltransferase activity"/>
    <property type="evidence" value="ECO:0007669"/>
    <property type="project" value="InterPro"/>
</dbReference>
<dbReference type="InterPro" id="IPR055270">
    <property type="entry name" value="Glyco_tran_10_C"/>
</dbReference>
<reference evidence="5 6" key="1">
    <citation type="journal article" date="2016" name="Nat. Commun.">
        <title>Thousands of microbial genomes shed light on interconnected biogeochemical processes in an aquifer system.</title>
        <authorList>
            <person name="Anantharaman K."/>
            <person name="Brown C.T."/>
            <person name="Hug L.A."/>
            <person name="Sharon I."/>
            <person name="Castelle C.J."/>
            <person name="Probst A.J."/>
            <person name="Thomas B.C."/>
            <person name="Singh A."/>
            <person name="Wilkins M.J."/>
            <person name="Karaoz U."/>
            <person name="Brodie E.L."/>
            <person name="Williams K.H."/>
            <person name="Hubbard S.S."/>
            <person name="Banfield J.F."/>
        </authorList>
    </citation>
    <scope>NUCLEOTIDE SEQUENCE [LARGE SCALE GENOMIC DNA]</scope>
</reference>
<sequence>MLIAVSNVHENITTDNYLFKNVNVSAGDNLLESWHDLYSYAQTFGIDVCTPDTVDLAEIDAFIFNDMPHRKNKYFKFAIEKNVPSYLLVSENGLMASDNLNPKCHIYFKKIFTYYDKQVDNVKYFKINYSFRLPAKINKDLSARSNFCIMIAGNKYFLHPQELYSERLKAIRWFEKYHPDEFDLYGIDWDGKLIWTKNRTLNKAIKILSRFSFIKKILTAKYPSYKGFVERKAPLLSKYRFSICYENCRDISGYITEKILDCLFAGCVPIYLGADNVSSHIPDNCFIDKRNFSDYDKLYCYLKQMSEGDYLRYLDNIENFLKSEKARQFSTQYFSEAIVNEIKKDLMHDR</sequence>
<dbReference type="PANTHER" id="PTHR11929:SF194">
    <property type="entry name" value="ALPHA-(1,3)-FUCOSYLTRANSFERASE 10"/>
    <property type="match status" value="1"/>
</dbReference>
<evidence type="ECO:0000259" key="4">
    <source>
        <dbReference type="Pfam" id="PF00852"/>
    </source>
</evidence>
<protein>
    <recommendedName>
        <fullName evidence="4">Fucosyltransferase C-terminal domain-containing protein</fullName>
    </recommendedName>
</protein>
<dbReference type="AlphaFoldDB" id="A0A1F4S5B3"/>
<evidence type="ECO:0000256" key="1">
    <source>
        <dbReference type="ARBA" id="ARBA00008919"/>
    </source>
</evidence>
<gene>
    <name evidence="5" type="ORF">A2290_06085</name>
</gene>
<dbReference type="EMBL" id="MEUA01000018">
    <property type="protein sequence ID" value="OGC15626.1"/>
    <property type="molecule type" value="Genomic_DNA"/>
</dbReference>
<comment type="caution">
    <text evidence="5">The sequence shown here is derived from an EMBL/GenBank/DDBJ whole genome shotgun (WGS) entry which is preliminary data.</text>
</comment>
<dbReference type="GO" id="GO:0016020">
    <property type="term" value="C:membrane"/>
    <property type="evidence" value="ECO:0007669"/>
    <property type="project" value="InterPro"/>
</dbReference>
<dbReference type="Proteomes" id="UP000177905">
    <property type="component" value="Unassembled WGS sequence"/>
</dbReference>
<evidence type="ECO:0000256" key="3">
    <source>
        <dbReference type="ARBA" id="ARBA00022679"/>
    </source>
</evidence>
<accession>A0A1F4S5B3</accession>
<proteinExistence type="inferred from homology"/>
<evidence type="ECO:0000256" key="2">
    <source>
        <dbReference type="ARBA" id="ARBA00022676"/>
    </source>
</evidence>
<dbReference type="PANTHER" id="PTHR11929">
    <property type="entry name" value="ALPHA- 1,3 -FUCOSYLTRANSFERASE"/>
    <property type="match status" value="1"/>
</dbReference>
<keyword evidence="3" id="KW-0808">Transferase</keyword>
<organism evidence="5 6">
    <name type="scientific">candidate division WOR-1 bacterium RIFOXYB2_FULL_36_35</name>
    <dbReference type="NCBI Taxonomy" id="1802578"/>
    <lineage>
        <taxon>Bacteria</taxon>
        <taxon>Bacillati</taxon>
        <taxon>Saganbacteria</taxon>
    </lineage>
</organism>
<dbReference type="InterPro" id="IPR001503">
    <property type="entry name" value="Glyco_trans_10"/>
</dbReference>
<dbReference type="Gene3D" id="3.40.50.11660">
    <property type="entry name" value="Glycosyl transferase family 10, C-terminal domain"/>
    <property type="match status" value="1"/>
</dbReference>
<keyword evidence="2" id="KW-0328">Glycosyltransferase</keyword>
<feature type="domain" description="Fucosyltransferase C-terminal" evidence="4">
    <location>
        <begin position="231"/>
        <end position="319"/>
    </location>
</feature>